<accession>A0A8H4U6H1</accession>
<reference evidence="1" key="2">
    <citation type="submission" date="2020-05" db="EMBL/GenBank/DDBJ databases">
        <authorList>
            <person name="Kim H.-S."/>
            <person name="Proctor R.H."/>
            <person name="Brown D.W."/>
        </authorList>
    </citation>
    <scope>NUCLEOTIDE SEQUENCE</scope>
    <source>
        <strain evidence="1">NRRL 22465</strain>
    </source>
</reference>
<evidence type="ECO:0000313" key="1">
    <source>
        <dbReference type="EMBL" id="KAF4970435.1"/>
    </source>
</evidence>
<evidence type="ECO:0000313" key="2">
    <source>
        <dbReference type="Proteomes" id="UP000635477"/>
    </source>
</evidence>
<reference evidence="1" key="1">
    <citation type="journal article" date="2020" name="BMC Genomics">
        <title>Correction to: Identification and distribution of gene clusters required for synthesis of sphingolipid metabolism inhibitors in diverse species of the filamentous fungus Fusarium.</title>
        <authorList>
            <person name="Kim H.S."/>
            <person name="Lohmar J.M."/>
            <person name="Busman M."/>
            <person name="Brown D.W."/>
            <person name="Naumann T.A."/>
            <person name="Divon H.H."/>
            <person name="Lysoe E."/>
            <person name="Uhlig S."/>
            <person name="Proctor R.H."/>
        </authorList>
    </citation>
    <scope>NUCLEOTIDE SEQUENCE</scope>
    <source>
        <strain evidence="1">NRRL 22465</strain>
    </source>
</reference>
<sequence length="152" mass="16099">MVSNLLSRALRKVSKTLFNNGRIHSAPGTQTSGACVRCGGPADRCHNAYNSTCSDGININITLNNSLPTSDQPTINLNIEGQNTQNSRGSKNIDINITLGVASSTSGQPAMPPPPYVFEDGADPRDVFGAAAQEPRKLDREMTGICIAISLK</sequence>
<organism evidence="1 2">
    <name type="scientific">Fusarium zealandicum</name>
    <dbReference type="NCBI Taxonomy" id="1053134"/>
    <lineage>
        <taxon>Eukaryota</taxon>
        <taxon>Fungi</taxon>
        <taxon>Dikarya</taxon>
        <taxon>Ascomycota</taxon>
        <taxon>Pezizomycotina</taxon>
        <taxon>Sordariomycetes</taxon>
        <taxon>Hypocreomycetidae</taxon>
        <taxon>Hypocreales</taxon>
        <taxon>Nectriaceae</taxon>
        <taxon>Fusarium</taxon>
        <taxon>Fusarium staphyleae species complex</taxon>
    </lineage>
</organism>
<gene>
    <name evidence="1" type="ORF">FZEAL_10036</name>
</gene>
<dbReference type="EMBL" id="JABEYC010001023">
    <property type="protein sequence ID" value="KAF4970435.1"/>
    <property type="molecule type" value="Genomic_DNA"/>
</dbReference>
<name>A0A8H4U6H1_9HYPO</name>
<dbReference type="AlphaFoldDB" id="A0A8H4U6H1"/>
<dbReference type="Proteomes" id="UP000635477">
    <property type="component" value="Unassembled WGS sequence"/>
</dbReference>
<comment type="caution">
    <text evidence="1">The sequence shown here is derived from an EMBL/GenBank/DDBJ whole genome shotgun (WGS) entry which is preliminary data.</text>
</comment>
<protein>
    <submittedName>
        <fullName evidence="1">Uncharacterized protein</fullName>
    </submittedName>
</protein>
<proteinExistence type="predicted"/>
<keyword evidence="2" id="KW-1185">Reference proteome</keyword>